<dbReference type="EMBL" id="CP043450">
    <property type="protein sequence ID" value="QEM14522.1"/>
    <property type="molecule type" value="Genomic_DNA"/>
</dbReference>
<evidence type="ECO:0000313" key="1">
    <source>
        <dbReference type="EMBL" id="QEM14522.1"/>
    </source>
</evidence>
<sequence length="157" mass="17660">MKLVFIRHAEKPDVGDNLSCAGFNRSLKLPEVLKAKFGLPDHIYVPAMHQGKSTPRSRMFQTISPFAVKYNLTINSNFEEEDDNGMAKELTSKKGTILIVWEHNELKPLLKALGLKVKDLQWPDNDFDSIWIVTFKKGQPSLTQDKEGITPAAGCSF</sequence>
<reference evidence="1" key="1">
    <citation type="submission" date="2019-08" db="EMBL/GenBank/DDBJ databases">
        <title>Comparative genome analysis confer to the adaptation heavy metal polluted environment.</title>
        <authorList>
            <person name="Li Y."/>
        </authorList>
    </citation>
    <scope>NUCLEOTIDE SEQUENCE [LARGE SCALE GENOMIC DNA]</scope>
    <source>
        <strain evidence="1">P1</strain>
    </source>
</reference>
<gene>
    <name evidence="1" type="ORF">DEO27_022460</name>
</gene>
<dbReference type="OrthoDB" id="8448116at2"/>
<evidence type="ECO:0000313" key="2">
    <source>
        <dbReference type="Proteomes" id="UP000251402"/>
    </source>
</evidence>
<dbReference type="Proteomes" id="UP000251402">
    <property type="component" value="Chromosome"/>
</dbReference>
<organism evidence="1 2">
    <name type="scientific">Mucilaginibacter rubeus</name>
    <dbReference type="NCBI Taxonomy" id="2027860"/>
    <lineage>
        <taxon>Bacteria</taxon>
        <taxon>Pseudomonadati</taxon>
        <taxon>Bacteroidota</taxon>
        <taxon>Sphingobacteriia</taxon>
        <taxon>Sphingobacteriales</taxon>
        <taxon>Sphingobacteriaceae</taxon>
        <taxon>Mucilaginibacter</taxon>
    </lineage>
</organism>
<accession>A0A5C1I8F5</accession>
<dbReference type="AlphaFoldDB" id="A0A5C1I8F5"/>
<dbReference type="CDD" id="cd07040">
    <property type="entry name" value="HP"/>
    <property type="match status" value="1"/>
</dbReference>
<keyword evidence="2" id="KW-1185">Reference proteome</keyword>
<protein>
    <submittedName>
        <fullName evidence="1">Histidine phosphatase family protein</fullName>
    </submittedName>
</protein>
<proteinExistence type="predicted"/>
<dbReference type="KEGG" id="mrub:DEO27_022460"/>
<name>A0A5C1I8F5_9SPHI</name>